<gene>
    <name evidence="2" type="ORF">RJ639_036735</name>
</gene>
<evidence type="ECO:0000259" key="1">
    <source>
        <dbReference type="Pfam" id="PF07727"/>
    </source>
</evidence>
<comment type="caution">
    <text evidence="2">The sequence shown here is derived from an EMBL/GenBank/DDBJ whole genome shotgun (WGS) entry which is preliminary data.</text>
</comment>
<evidence type="ECO:0000313" key="3">
    <source>
        <dbReference type="Proteomes" id="UP001188597"/>
    </source>
</evidence>
<keyword evidence="3" id="KW-1185">Reference proteome</keyword>
<feature type="domain" description="Reverse transcriptase Ty1/copia-type" evidence="1">
    <location>
        <begin position="164"/>
        <end position="210"/>
    </location>
</feature>
<evidence type="ECO:0000313" key="2">
    <source>
        <dbReference type="EMBL" id="KAK3032671.1"/>
    </source>
</evidence>
<organism evidence="2 3">
    <name type="scientific">Escallonia herrerae</name>
    <dbReference type="NCBI Taxonomy" id="1293975"/>
    <lineage>
        <taxon>Eukaryota</taxon>
        <taxon>Viridiplantae</taxon>
        <taxon>Streptophyta</taxon>
        <taxon>Embryophyta</taxon>
        <taxon>Tracheophyta</taxon>
        <taxon>Spermatophyta</taxon>
        <taxon>Magnoliopsida</taxon>
        <taxon>eudicotyledons</taxon>
        <taxon>Gunneridae</taxon>
        <taxon>Pentapetalae</taxon>
        <taxon>asterids</taxon>
        <taxon>campanulids</taxon>
        <taxon>Escalloniales</taxon>
        <taxon>Escalloniaceae</taxon>
        <taxon>Escallonia</taxon>
    </lineage>
</organism>
<accession>A0AA89BI52</accession>
<reference evidence="2" key="1">
    <citation type="submission" date="2022-12" db="EMBL/GenBank/DDBJ databases">
        <title>Draft genome assemblies for two species of Escallonia (Escalloniales).</title>
        <authorList>
            <person name="Chanderbali A."/>
            <person name="Dervinis C."/>
            <person name="Anghel I."/>
            <person name="Soltis D."/>
            <person name="Soltis P."/>
            <person name="Zapata F."/>
        </authorList>
    </citation>
    <scope>NUCLEOTIDE SEQUENCE</scope>
    <source>
        <strain evidence="2">UCBG64.0493</strain>
        <tissue evidence="2">Leaf</tissue>
    </source>
</reference>
<dbReference type="Proteomes" id="UP001188597">
    <property type="component" value="Unassembled WGS sequence"/>
</dbReference>
<dbReference type="InterPro" id="IPR013103">
    <property type="entry name" value="RVT_2"/>
</dbReference>
<proteinExistence type="predicted"/>
<dbReference type="Pfam" id="PF07727">
    <property type="entry name" value="RVT_2"/>
    <property type="match status" value="1"/>
</dbReference>
<name>A0AA89BI52_9ASTE</name>
<dbReference type="EMBL" id="JAVXUP010000260">
    <property type="protein sequence ID" value="KAK3032671.1"/>
    <property type="molecule type" value="Genomic_DNA"/>
</dbReference>
<protein>
    <recommendedName>
        <fullName evidence="1">Reverse transcriptase Ty1/copia-type domain-containing protein</fullName>
    </recommendedName>
</protein>
<dbReference type="AlphaFoldDB" id="A0AA89BI52"/>
<sequence>MATRSRKHSTVSGDCQPFAATADTSATFPNHSPAYKPWLHIVGDTAPATMVAQQFPATSNVSCQATSHAPINQFTHVPSESTQTSDVPTRSISPHNVNLEPLALGSSSFQDQMPLDQALGSVETHIVFLTAISSVDEPKYFSQAVKLAHLRDAMAKEISALEANNTWTLVPLPYGKRAIDSTWVYKVKFHPDGTVERYKAQLMAKGYTQMKV</sequence>